<dbReference type="Proteomes" id="UP000838756">
    <property type="component" value="Unassembled WGS sequence"/>
</dbReference>
<organism evidence="1 2">
    <name type="scientific">Pararge aegeria aegeria</name>
    <dbReference type="NCBI Taxonomy" id="348720"/>
    <lineage>
        <taxon>Eukaryota</taxon>
        <taxon>Metazoa</taxon>
        <taxon>Ecdysozoa</taxon>
        <taxon>Arthropoda</taxon>
        <taxon>Hexapoda</taxon>
        <taxon>Insecta</taxon>
        <taxon>Pterygota</taxon>
        <taxon>Neoptera</taxon>
        <taxon>Endopterygota</taxon>
        <taxon>Lepidoptera</taxon>
        <taxon>Glossata</taxon>
        <taxon>Ditrysia</taxon>
        <taxon>Papilionoidea</taxon>
        <taxon>Nymphalidae</taxon>
        <taxon>Satyrinae</taxon>
        <taxon>Satyrini</taxon>
        <taxon>Parargina</taxon>
        <taxon>Pararge</taxon>
    </lineage>
</organism>
<reference evidence="1" key="1">
    <citation type="submission" date="2022-03" db="EMBL/GenBank/DDBJ databases">
        <authorList>
            <person name="Lindestad O."/>
        </authorList>
    </citation>
    <scope>NUCLEOTIDE SEQUENCE</scope>
</reference>
<gene>
    <name evidence="1" type="primary">jg22706</name>
    <name evidence="1" type="ORF">PAEG_LOCUS16123</name>
</gene>
<accession>A0A8S4RP55</accession>
<evidence type="ECO:0000313" key="1">
    <source>
        <dbReference type="EMBL" id="CAH2239403.1"/>
    </source>
</evidence>
<proteinExistence type="predicted"/>
<comment type="caution">
    <text evidence="1">The sequence shown here is derived from an EMBL/GenBank/DDBJ whole genome shotgun (WGS) entry which is preliminary data.</text>
</comment>
<name>A0A8S4RP55_9NEOP</name>
<dbReference type="AlphaFoldDB" id="A0A8S4RP55"/>
<sequence length="75" mass="7819">MEAGRAFQIIAVRIGNEDAKRFCSGAHRQGQGQGAEGNETGLTSCSGKSSWMSAGLNQGGMPDCTRSGITQCHTD</sequence>
<protein>
    <submittedName>
        <fullName evidence="1">Jg22706 protein</fullName>
    </submittedName>
</protein>
<dbReference type="EMBL" id="CAKXAJ010025430">
    <property type="protein sequence ID" value="CAH2239403.1"/>
    <property type="molecule type" value="Genomic_DNA"/>
</dbReference>
<evidence type="ECO:0000313" key="2">
    <source>
        <dbReference type="Proteomes" id="UP000838756"/>
    </source>
</evidence>
<keyword evidence="2" id="KW-1185">Reference proteome</keyword>